<feature type="domain" description="Clp1 C-terminal" evidence="11">
    <location>
        <begin position="356"/>
        <end position="466"/>
    </location>
</feature>
<feature type="compositionally biased region" description="Low complexity" evidence="10">
    <location>
        <begin position="10"/>
        <end position="26"/>
    </location>
</feature>
<dbReference type="GO" id="GO:0051731">
    <property type="term" value="F:polynucleotide 5'-hydroxyl-kinase activity"/>
    <property type="evidence" value="ECO:0007669"/>
    <property type="project" value="InterPro"/>
</dbReference>
<keyword evidence="6 9" id="KW-0547">Nucleotide-binding</keyword>
<dbReference type="PANTHER" id="PTHR12755:SF6">
    <property type="entry name" value="POLYRIBONUCLEOTIDE 5'-HYDROXYL-KINASE CLP1"/>
    <property type="match status" value="1"/>
</dbReference>
<dbReference type="GO" id="GO:0006388">
    <property type="term" value="P:tRNA splicing, via endonucleolytic cleavage and ligation"/>
    <property type="evidence" value="ECO:0007669"/>
    <property type="project" value="TreeGrafter"/>
</dbReference>
<dbReference type="OrthoDB" id="258143at2759"/>
<evidence type="ECO:0000256" key="5">
    <source>
        <dbReference type="ARBA" id="ARBA00022664"/>
    </source>
</evidence>
<keyword evidence="7 9" id="KW-0067">ATP-binding</keyword>
<evidence type="ECO:0000256" key="10">
    <source>
        <dbReference type="SAM" id="MobiDB-lite"/>
    </source>
</evidence>
<dbReference type="AlphaFoldDB" id="A0A9P9A3G3"/>
<evidence type="ECO:0000259" key="11">
    <source>
        <dbReference type="Pfam" id="PF06807"/>
    </source>
</evidence>
<comment type="function">
    <text evidence="1">Polynucleotide 5'-kinase involved in rRNA processing.</text>
</comment>
<dbReference type="InterPro" id="IPR045116">
    <property type="entry name" value="Clp1/Grc3"/>
</dbReference>
<dbReference type="Pfam" id="PF06807">
    <property type="entry name" value="Clp1"/>
    <property type="match status" value="1"/>
</dbReference>
<evidence type="ECO:0000256" key="3">
    <source>
        <dbReference type="ARBA" id="ARBA00018706"/>
    </source>
</evidence>
<feature type="binding site" evidence="9">
    <location>
        <begin position="148"/>
        <end position="153"/>
    </location>
    <ligand>
        <name>ATP</name>
        <dbReference type="ChEBI" id="CHEBI:30616"/>
    </ligand>
</feature>
<evidence type="ECO:0000313" key="14">
    <source>
        <dbReference type="EMBL" id="KAH6658909.1"/>
    </source>
</evidence>
<dbReference type="InterPro" id="IPR032324">
    <property type="entry name" value="Clp1_N"/>
</dbReference>
<evidence type="ECO:0000256" key="8">
    <source>
        <dbReference type="ARBA" id="ARBA00023242"/>
    </source>
</evidence>
<dbReference type="GO" id="GO:0031124">
    <property type="term" value="P:mRNA 3'-end processing"/>
    <property type="evidence" value="ECO:0007669"/>
    <property type="project" value="UniProtKB-UniRule"/>
</dbReference>
<protein>
    <recommendedName>
        <fullName evidence="4">Polynucleotide 5'-hydroxyl-kinase GRC3</fullName>
    </recommendedName>
    <alternativeName>
        <fullName evidence="3">Polynucleotide 5'-hydroxyl-kinase grc3</fullName>
    </alternativeName>
</protein>
<dbReference type="Pfam" id="PF16575">
    <property type="entry name" value="CLP1_P"/>
    <property type="match status" value="1"/>
</dbReference>
<keyword evidence="5 9" id="KW-0507">mRNA processing</keyword>
<feature type="region of interest" description="Disordered" evidence="10">
    <location>
        <begin position="1"/>
        <end position="26"/>
    </location>
</feature>
<comment type="function">
    <text evidence="9">Required for endonucleolytic cleavage during polyadenylation-dependent pre-mRNA 3'-end formation.</text>
</comment>
<feature type="binding site" evidence="9">
    <location>
        <position position="37"/>
    </location>
    <ligand>
        <name>ATP</name>
        <dbReference type="ChEBI" id="CHEBI:30616"/>
    </ligand>
</feature>
<evidence type="ECO:0000256" key="4">
    <source>
        <dbReference type="ARBA" id="ARBA00019824"/>
    </source>
</evidence>
<reference evidence="14" key="1">
    <citation type="journal article" date="2021" name="Nat. Commun.">
        <title>Genetic determinants of endophytism in the Arabidopsis root mycobiome.</title>
        <authorList>
            <person name="Mesny F."/>
            <person name="Miyauchi S."/>
            <person name="Thiergart T."/>
            <person name="Pickel B."/>
            <person name="Atanasova L."/>
            <person name="Karlsson M."/>
            <person name="Huettel B."/>
            <person name="Barry K.W."/>
            <person name="Haridas S."/>
            <person name="Chen C."/>
            <person name="Bauer D."/>
            <person name="Andreopoulos W."/>
            <person name="Pangilinan J."/>
            <person name="LaButti K."/>
            <person name="Riley R."/>
            <person name="Lipzen A."/>
            <person name="Clum A."/>
            <person name="Drula E."/>
            <person name="Henrissat B."/>
            <person name="Kohler A."/>
            <person name="Grigoriev I.V."/>
            <person name="Martin F.M."/>
            <person name="Hacquard S."/>
        </authorList>
    </citation>
    <scope>NUCLEOTIDE SEQUENCE</scope>
    <source>
        <strain evidence="14">MPI-SDFR-AT-0073</strain>
    </source>
</reference>
<dbReference type="InterPro" id="IPR038238">
    <property type="entry name" value="Clp1_C_sf"/>
</dbReference>
<dbReference type="Gene3D" id="3.40.50.300">
    <property type="entry name" value="P-loop containing nucleotide triphosphate hydrolases"/>
    <property type="match status" value="1"/>
</dbReference>
<evidence type="ECO:0000259" key="13">
    <source>
        <dbReference type="Pfam" id="PF16575"/>
    </source>
</evidence>
<gene>
    <name evidence="9" type="primary">CLP1</name>
    <name evidence="14" type="ORF">BKA67DRAFT_652186</name>
</gene>
<proteinExistence type="inferred from homology"/>
<evidence type="ECO:0000256" key="2">
    <source>
        <dbReference type="ARBA" id="ARBA00004123"/>
    </source>
</evidence>
<evidence type="ECO:0000256" key="9">
    <source>
        <dbReference type="HAMAP-Rule" id="MF_03035"/>
    </source>
</evidence>
<accession>A0A9P9A3G3</accession>
<dbReference type="HAMAP" id="MF_03035">
    <property type="entry name" value="Clp1"/>
    <property type="match status" value="1"/>
</dbReference>
<dbReference type="InterPro" id="IPR038239">
    <property type="entry name" value="Clp1_N_sf"/>
</dbReference>
<dbReference type="PANTHER" id="PTHR12755">
    <property type="entry name" value="CLEAVAGE/POLYADENYLATION FACTOR IA SUBUNIT CLP1P"/>
    <property type="match status" value="1"/>
</dbReference>
<dbReference type="Gene3D" id="2.40.30.330">
    <property type="entry name" value="Pre-mRNA cleavage complex subunit Clp1, C-terminal domain"/>
    <property type="match status" value="1"/>
</dbReference>
<dbReference type="Pfam" id="PF16573">
    <property type="entry name" value="CLP1_N"/>
    <property type="match status" value="1"/>
</dbReference>
<evidence type="ECO:0000256" key="1">
    <source>
        <dbReference type="ARBA" id="ARBA00003798"/>
    </source>
</evidence>
<dbReference type="EMBL" id="JAGPXC010000001">
    <property type="protein sequence ID" value="KAH6658909.1"/>
    <property type="molecule type" value="Genomic_DNA"/>
</dbReference>
<dbReference type="InterPro" id="IPR027417">
    <property type="entry name" value="P-loop_NTPase"/>
</dbReference>
<dbReference type="Proteomes" id="UP000758603">
    <property type="component" value="Unassembled WGS sequence"/>
</dbReference>
<evidence type="ECO:0000259" key="12">
    <source>
        <dbReference type="Pfam" id="PF16573"/>
    </source>
</evidence>
<feature type="domain" description="Clp1 N-terminal" evidence="12">
    <location>
        <begin position="32"/>
        <end position="127"/>
    </location>
</feature>
<dbReference type="Gene3D" id="2.60.120.1030">
    <property type="entry name" value="Clp1, DNA binding domain"/>
    <property type="match status" value="1"/>
</dbReference>
<comment type="similarity">
    <text evidence="9">Belongs to the Clp1 family. Clp1 subfamily.</text>
</comment>
<comment type="subunit">
    <text evidence="9">Component of a pre-mRNA cleavage factor complex. Interacts directly with PCF11.</text>
</comment>
<evidence type="ECO:0000313" key="15">
    <source>
        <dbReference type="Proteomes" id="UP000758603"/>
    </source>
</evidence>
<comment type="caution">
    <text evidence="9">Lacks conserved residue(s) required for the propagation of feature annotation.</text>
</comment>
<dbReference type="InterPro" id="IPR032319">
    <property type="entry name" value="CLP1_P"/>
</dbReference>
<organism evidence="14 15">
    <name type="scientific">Truncatella angustata</name>
    <dbReference type="NCBI Taxonomy" id="152316"/>
    <lineage>
        <taxon>Eukaryota</taxon>
        <taxon>Fungi</taxon>
        <taxon>Dikarya</taxon>
        <taxon>Ascomycota</taxon>
        <taxon>Pezizomycotina</taxon>
        <taxon>Sordariomycetes</taxon>
        <taxon>Xylariomycetidae</taxon>
        <taxon>Amphisphaeriales</taxon>
        <taxon>Sporocadaceae</taxon>
        <taxon>Truncatella</taxon>
    </lineage>
</organism>
<dbReference type="SUPFAM" id="SSF52540">
    <property type="entry name" value="P-loop containing nucleoside triphosphate hydrolases"/>
    <property type="match status" value="1"/>
</dbReference>
<dbReference type="InterPro" id="IPR028606">
    <property type="entry name" value="Clp1"/>
</dbReference>
<name>A0A9P9A3G3_9PEZI</name>
<dbReference type="GO" id="GO:0005849">
    <property type="term" value="C:mRNA cleavage factor complex"/>
    <property type="evidence" value="ECO:0007669"/>
    <property type="project" value="UniProtKB-UniRule"/>
</dbReference>
<comment type="caution">
    <text evidence="14">The sequence shown here is derived from an EMBL/GenBank/DDBJ whole genome shotgun (WGS) entry which is preliminary data.</text>
</comment>
<evidence type="ECO:0000256" key="7">
    <source>
        <dbReference type="ARBA" id="ARBA00022840"/>
    </source>
</evidence>
<keyword evidence="8 9" id="KW-0539">Nucleus</keyword>
<feature type="domain" description="Clp1 P-loop" evidence="13">
    <location>
        <begin position="145"/>
        <end position="349"/>
    </location>
</feature>
<comment type="subcellular location">
    <subcellularLocation>
        <location evidence="2 9">Nucleus</location>
    </subcellularLocation>
</comment>
<dbReference type="GO" id="GO:0005524">
    <property type="term" value="F:ATP binding"/>
    <property type="evidence" value="ECO:0007669"/>
    <property type="project" value="UniProtKB-UniRule"/>
</dbReference>
<keyword evidence="15" id="KW-1185">Reference proteome</keyword>
<dbReference type="InterPro" id="IPR010655">
    <property type="entry name" value="Clp1_C"/>
</dbReference>
<evidence type="ECO:0000256" key="6">
    <source>
        <dbReference type="ARBA" id="ARBA00022741"/>
    </source>
</evidence>
<sequence length="473" mass="50950">MSIPGLGQFAPASTPANSATPASSSTTTTISLQPFWEYRFEVSFSSSLNIRLLSGTAEKDGSELAPNVTYTFKGTNSKINTWQGCQLEVSPDGPGPYNAKVAQLTAADTPLVSYLNLHMKLEGFRAAAAAGENSDSMGPRVLVVGPTSSGKTSAVRMLASWATRMGRQPLVVNTDSTQGILSVPGTLSAAVFATLMDITTEWGGTPSSGPAAVPVKLPLAYYYGLEQPEGNAKLFRSLLSRLAMASTSRLSEDPEVRNTGMLIDTGAVNATNPNYDLLSHIVSEFSVNIVICLGSDIIAAELEKRFFGLKTTLGEDIVVVGLDKSSGVVERDSTFMRQMRERTIKEYFFGDAKRTLSPGTQNIAFESVTVWKVTEAESTSDSDYSYDPGATTVSLQKVEPSMMMLNCTLAIMYAKPRDSSEAVCEANVMGFVYITDVDETRKRLKVLSPVNARLGDRPLLWGSWPEPMVSLLD</sequence>